<dbReference type="Proteomes" id="UP000664218">
    <property type="component" value="Unassembled WGS sequence"/>
</dbReference>
<comment type="catalytic activity">
    <reaction evidence="5">
        <text>indole-3-pyruvate + 2 oxidized [2Fe-2S]-[ferredoxin] + CoA = (indol-3-yl)acetyl-CoA + 2 reduced [2Fe-2S]-[ferredoxin] + CO2 + H(+)</text>
        <dbReference type="Rhea" id="RHEA:12645"/>
        <dbReference type="Rhea" id="RHEA-COMP:10000"/>
        <dbReference type="Rhea" id="RHEA-COMP:10001"/>
        <dbReference type="ChEBI" id="CHEBI:15378"/>
        <dbReference type="ChEBI" id="CHEBI:16526"/>
        <dbReference type="ChEBI" id="CHEBI:17640"/>
        <dbReference type="ChEBI" id="CHEBI:33737"/>
        <dbReference type="ChEBI" id="CHEBI:33738"/>
        <dbReference type="ChEBI" id="CHEBI:57271"/>
        <dbReference type="ChEBI" id="CHEBI:57287"/>
        <dbReference type="EC" id="1.2.7.8"/>
    </reaction>
</comment>
<organism evidence="8 9">
    <name type="scientific">Proteiniclasticum aestuarii</name>
    <dbReference type="NCBI Taxonomy" id="2817862"/>
    <lineage>
        <taxon>Bacteria</taxon>
        <taxon>Bacillati</taxon>
        <taxon>Bacillota</taxon>
        <taxon>Clostridia</taxon>
        <taxon>Eubacteriales</taxon>
        <taxon>Clostridiaceae</taxon>
        <taxon>Proteiniclasticum</taxon>
    </lineage>
</organism>
<feature type="binding site" evidence="6">
    <location>
        <position position="580"/>
    </location>
    <ligand>
        <name>[4Fe-4S] cluster</name>
        <dbReference type="ChEBI" id="CHEBI:49883"/>
        <label>2</label>
    </ligand>
</feature>
<dbReference type="FunFam" id="3.40.50.970:FF:000039">
    <property type="entry name" value="Indolepyruvate oxidoreductase subunit IorA"/>
    <property type="match status" value="1"/>
</dbReference>
<keyword evidence="2 5" id="KW-0560">Oxidoreductase</keyword>
<keyword evidence="1 5" id="KW-0479">Metal-binding</keyword>
<comment type="function">
    <text evidence="5">Catalyzes the ferredoxin-dependent oxidative decarboxylation of arylpyruvates.</text>
</comment>
<sequence>MTTVKKVLTGNEAVARGFYEAGGLLASSYPGSPTVELLEAVKKYEGVYAEFSVNEKVALEVAIGSSFYGARSMVSMKHVGVNVAMDPLMTFTQTPMNGGFILVTGDDPGMASSQNEQDNRILGKFANMPILFPGSSQEAKDYAKLAFDLSEEFETPMMLDITSRVCHARGIVTEEPREEHEPKGFTPDNAKYTMLPPITHARQYAMKERIEALAKYAYDAPVNLLKEVEGSKVLLVASGLVYHNLLELNLPYSIYRPGMVYPLSGERMKELSEKYDRILVIEELLPFMENELKLMGISCEGKEWFSFTGELNTENIEAGLFNAGLITDRRLALLEKNDAVSRPPMFCSGCPHRPVFDILKKMKVLVMGDIGCYSMSVLPAFEASHTMISMGATVGITKGMNKVMRMKGNDKPLVSVIGDGTFFHSGMTGFANLLHQMEENDNMTFIILQNGTTAMTGGQGNGSSGKYDVNDDMHIDIKEMLSTMGIGNVQYVDQFDYNLFRDTLKEEVKKKGISVIIATRPCALKFKIKQPNYYVDPKICIGCRSCVKTNCPPIRMKQYPGIEKLKSSIDPNMCVGCSVCAQVCPVGAIKKSLKGEQKEWI</sequence>
<evidence type="ECO:0000313" key="8">
    <source>
        <dbReference type="EMBL" id="MBO1266003.1"/>
    </source>
</evidence>
<dbReference type="EC" id="1.2.7.8" evidence="5"/>
<dbReference type="PIRSF" id="PIRSF006439">
    <property type="entry name" value="Indolepyruvate_ferr_oxidored"/>
    <property type="match status" value="1"/>
</dbReference>
<keyword evidence="5" id="KW-0813">Transport</keyword>
<evidence type="ECO:0000256" key="1">
    <source>
        <dbReference type="ARBA" id="ARBA00022723"/>
    </source>
</evidence>
<feature type="binding site" evidence="6">
    <location>
        <position position="551"/>
    </location>
    <ligand>
        <name>[4Fe-4S] cluster</name>
        <dbReference type="ChEBI" id="CHEBI:49883"/>
        <label>2</label>
    </ligand>
</feature>
<dbReference type="InterPro" id="IPR029061">
    <property type="entry name" value="THDP-binding"/>
</dbReference>
<feature type="binding site" evidence="6">
    <location>
        <position position="577"/>
    </location>
    <ligand>
        <name>[4Fe-4S] cluster</name>
        <dbReference type="ChEBI" id="CHEBI:49883"/>
        <label>2</label>
    </ligand>
</feature>
<dbReference type="RefSeq" id="WP_207600528.1">
    <property type="nucleotide sequence ID" value="NZ_JAFNJU010000011.1"/>
</dbReference>
<dbReference type="Gene3D" id="3.30.70.20">
    <property type="match status" value="1"/>
</dbReference>
<feature type="domain" description="4Fe-4S ferredoxin-type" evidence="7">
    <location>
        <begin position="531"/>
        <end position="561"/>
    </location>
</feature>
<evidence type="ECO:0000313" key="9">
    <source>
        <dbReference type="Proteomes" id="UP000664218"/>
    </source>
</evidence>
<accession>A0A939HEU3</accession>
<keyword evidence="5" id="KW-0249">Electron transport</keyword>
<dbReference type="InterPro" id="IPR011766">
    <property type="entry name" value="TPP_enzyme_TPP-bd"/>
</dbReference>
<feature type="binding site" evidence="6">
    <location>
        <position position="574"/>
    </location>
    <ligand>
        <name>[4Fe-4S] cluster</name>
        <dbReference type="ChEBI" id="CHEBI:49883"/>
        <label>2</label>
    </ligand>
</feature>
<keyword evidence="3 5" id="KW-0408">Iron</keyword>
<dbReference type="Pfam" id="PF12838">
    <property type="entry name" value="Fer4_7"/>
    <property type="match status" value="1"/>
</dbReference>
<feature type="binding site" evidence="6">
    <location>
        <position position="543"/>
    </location>
    <ligand>
        <name>[4Fe-4S] cluster</name>
        <dbReference type="ChEBI" id="CHEBI:49883"/>
        <label>1</label>
    </ligand>
</feature>
<feature type="binding site" evidence="6">
    <location>
        <position position="584"/>
    </location>
    <ligand>
        <name>[4Fe-4S] cluster</name>
        <dbReference type="ChEBI" id="CHEBI:49883"/>
        <label>1</label>
    </ligand>
</feature>
<dbReference type="AlphaFoldDB" id="A0A939HEU3"/>
<evidence type="ECO:0000256" key="6">
    <source>
        <dbReference type="PIRSR" id="PIRSR006439-50"/>
    </source>
</evidence>
<dbReference type="SUPFAM" id="SSF52518">
    <property type="entry name" value="Thiamin diphosphate-binding fold (THDP-binding)"/>
    <property type="match status" value="2"/>
</dbReference>
<dbReference type="InterPro" id="IPR017896">
    <property type="entry name" value="4Fe4S_Fe-S-bd"/>
</dbReference>
<dbReference type="SUPFAM" id="SSF54862">
    <property type="entry name" value="4Fe-4S ferredoxins"/>
    <property type="match status" value="1"/>
</dbReference>
<reference evidence="8" key="1">
    <citation type="submission" date="2021-03" db="EMBL/GenBank/DDBJ databases">
        <title>Proteiniclasticum marinus sp. nov., isolated from tidal flat sediment.</title>
        <authorList>
            <person name="Namirimu T."/>
            <person name="Yang J.-A."/>
            <person name="Yang S.-H."/>
            <person name="Kim Y.-J."/>
            <person name="Kwon K.K."/>
        </authorList>
    </citation>
    <scope>NUCLEOTIDE SEQUENCE</scope>
    <source>
        <strain evidence="8">SCR006</strain>
    </source>
</reference>
<evidence type="ECO:0000256" key="2">
    <source>
        <dbReference type="ARBA" id="ARBA00023002"/>
    </source>
</evidence>
<dbReference type="PROSITE" id="PS51379">
    <property type="entry name" value="4FE4S_FER_2"/>
    <property type="match status" value="2"/>
</dbReference>
<dbReference type="GO" id="GO:0046872">
    <property type="term" value="F:metal ion binding"/>
    <property type="evidence" value="ECO:0007669"/>
    <property type="project" value="UniProtKB-UniRule"/>
</dbReference>
<dbReference type="InterPro" id="IPR017900">
    <property type="entry name" value="4Fe4S_Fe_S_CS"/>
</dbReference>
<gene>
    <name evidence="8" type="ORF">J3A84_13270</name>
</gene>
<dbReference type="Gene3D" id="3.40.50.970">
    <property type="match status" value="2"/>
</dbReference>
<proteinExistence type="predicted"/>
<comment type="caution">
    <text evidence="8">The sequence shown here is derived from an EMBL/GenBank/DDBJ whole genome shotgun (WGS) entry which is preliminary data.</text>
</comment>
<dbReference type="InterPro" id="IPR002880">
    <property type="entry name" value="Pyrv_Fd/Flavodoxin_OxRdtase_N"/>
</dbReference>
<feature type="binding site" evidence="6">
    <location>
        <position position="546"/>
    </location>
    <ligand>
        <name>[4Fe-4S] cluster</name>
        <dbReference type="ChEBI" id="CHEBI:49883"/>
        <label>1</label>
    </ligand>
</feature>
<protein>
    <recommendedName>
        <fullName evidence="5">Indolepyruvate oxidoreductase subunit IorA</fullName>
        <shortName evidence="5">IOR</shortName>
        <ecNumber evidence="5">1.2.7.8</ecNumber>
    </recommendedName>
    <alternativeName>
        <fullName evidence="5">Indolepyruvate ferredoxin oxidoreductase subunit alpha</fullName>
    </alternativeName>
</protein>
<dbReference type="InterPro" id="IPR045025">
    <property type="entry name" value="HACL1-like"/>
</dbReference>
<keyword evidence="4 5" id="KW-0411">Iron-sulfur</keyword>
<dbReference type="GO" id="GO:0051539">
    <property type="term" value="F:4 iron, 4 sulfur cluster binding"/>
    <property type="evidence" value="ECO:0007669"/>
    <property type="project" value="UniProtKB-UniRule"/>
</dbReference>
<dbReference type="CDD" id="cd02008">
    <property type="entry name" value="TPP_IOR_alpha"/>
    <property type="match status" value="1"/>
</dbReference>
<dbReference type="CDD" id="cd07034">
    <property type="entry name" value="TPP_PYR_PFOR_IOR-alpha_like"/>
    <property type="match status" value="1"/>
</dbReference>
<dbReference type="GO" id="GO:0030976">
    <property type="term" value="F:thiamine pyrophosphate binding"/>
    <property type="evidence" value="ECO:0007669"/>
    <property type="project" value="InterPro"/>
</dbReference>
<evidence type="ECO:0000259" key="7">
    <source>
        <dbReference type="PROSITE" id="PS51379"/>
    </source>
</evidence>
<dbReference type="GO" id="GO:0043805">
    <property type="term" value="F:indolepyruvate ferredoxin oxidoreductase activity"/>
    <property type="evidence" value="ECO:0007669"/>
    <property type="project" value="UniProtKB-UniRule"/>
</dbReference>
<dbReference type="Pfam" id="PF01855">
    <property type="entry name" value="POR_N"/>
    <property type="match status" value="1"/>
</dbReference>
<evidence type="ECO:0000256" key="3">
    <source>
        <dbReference type="ARBA" id="ARBA00023004"/>
    </source>
</evidence>
<evidence type="ECO:0000256" key="5">
    <source>
        <dbReference type="PIRNR" id="PIRNR006439"/>
    </source>
</evidence>
<dbReference type="EMBL" id="JAFNJU010000011">
    <property type="protein sequence ID" value="MBO1266003.1"/>
    <property type="molecule type" value="Genomic_DNA"/>
</dbReference>
<name>A0A939HEU3_9CLOT</name>
<dbReference type="InterPro" id="IPR017721">
    <property type="entry name" value="IorA"/>
</dbReference>
<dbReference type="PANTHER" id="PTHR43710">
    <property type="entry name" value="2-HYDROXYACYL-COA LYASE"/>
    <property type="match status" value="1"/>
</dbReference>
<dbReference type="Pfam" id="PF02775">
    <property type="entry name" value="TPP_enzyme_C"/>
    <property type="match status" value="1"/>
</dbReference>
<dbReference type="PANTHER" id="PTHR43710:SF5">
    <property type="entry name" value="INDOLEPYRUVATE FERREDOXIN OXIDOREDUCTASE ALPHA SUBUNIT"/>
    <property type="match status" value="1"/>
</dbReference>
<feature type="domain" description="4Fe-4S ferredoxin-type" evidence="7">
    <location>
        <begin position="565"/>
        <end position="594"/>
    </location>
</feature>
<comment type="cofactor">
    <cofactor evidence="5 6">
        <name>[4Fe-4S] cluster</name>
        <dbReference type="ChEBI" id="CHEBI:49883"/>
    </cofactor>
    <text evidence="5 6">Binds 2 [4Fe-4S] clusters. In this family the first cluster has a non-standard and varying [4Fe-4S] binding motif CX(2)CX(2)CX(4-5)CP.</text>
</comment>
<keyword evidence="9" id="KW-1185">Reference proteome</keyword>
<evidence type="ECO:0000256" key="4">
    <source>
        <dbReference type="ARBA" id="ARBA00023014"/>
    </source>
</evidence>
<dbReference type="PROSITE" id="PS00198">
    <property type="entry name" value="4FE4S_FER_1"/>
    <property type="match status" value="1"/>
</dbReference>
<keyword evidence="5 6" id="KW-0004">4Fe-4S</keyword>
<feature type="binding site" evidence="6">
    <location>
        <position position="540"/>
    </location>
    <ligand>
        <name>[4Fe-4S] cluster</name>
        <dbReference type="ChEBI" id="CHEBI:49883"/>
        <label>1</label>
    </ligand>
</feature>